<proteinExistence type="inferred from homology"/>
<dbReference type="SMART" id="SM00829">
    <property type="entry name" value="PKS_ER"/>
    <property type="match status" value="1"/>
</dbReference>
<dbReference type="InterPro" id="IPR002328">
    <property type="entry name" value="ADH_Zn_CS"/>
</dbReference>
<dbReference type="InterPro" id="IPR020843">
    <property type="entry name" value="ER"/>
</dbReference>
<dbReference type="GO" id="GO:0008106">
    <property type="term" value="F:alcohol dehydrogenase (NADP+) activity"/>
    <property type="evidence" value="ECO:0007669"/>
    <property type="project" value="UniProtKB-EC"/>
</dbReference>
<evidence type="ECO:0000313" key="11">
    <source>
        <dbReference type="Proteomes" id="UP000248146"/>
    </source>
</evidence>
<keyword evidence="4 8" id="KW-0862">Zinc</keyword>
<dbReference type="AlphaFoldDB" id="A0A2V4L1U6"/>
<feature type="domain" description="Enoyl reductase (ER)" evidence="9">
    <location>
        <begin position="17"/>
        <end position="337"/>
    </location>
</feature>
<evidence type="ECO:0000256" key="7">
    <source>
        <dbReference type="ARBA" id="ARBA00024074"/>
    </source>
</evidence>
<dbReference type="InterPro" id="IPR036291">
    <property type="entry name" value="NAD(P)-bd_dom_sf"/>
</dbReference>
<dbReference type="FunFam" id="3.40.50.720:FF:000022">
    <property type="entry name" value="Cinnamyl alcohol dehydrogenase"/>
    <property type="match status" value="1"/>
</dbReference>
<dbReference type="Gene3D" id="3.90.180.10">
    <property type="entry name" value="Medium-chain alcohol dehydrogenases, catalytic domain"/>
    <property type="match status" value="1"/>
</dbReference>
<evidence type="ECO:0000313" key="10">
    <source>
        <dbReference type="EMBL" id="PYC20133.1"/>
    </source>
</evidence>
<evidence type="ECO:0000256" key="4">
    <source>
        <dbReference type="ARBA" id="ARBA00022833"/>
    </source>
</evidence>
<accession>A0A2V4L1U6</accession>
<dbReference type="RefSeq" id="WP_110683898.1">
    <property type="nucleotide sequence ID" value="NZ_QJRX01000011.1"/>
</dbReference>
<reference evidence="10 11" key="1">
    <citation type="submission" date="2018-06" db="EMBL/GenBank/DDBJ databases">
        <title>Pseudomonas diversity within urban Lake Michigan freshwaters.</title>
        <authorList>
            <person name="Batrich M."/>
            <person name="Hatzopoulos T."/>
            <person name="Putonti C."/>
        </authorList>
    </citation>
    <scope>NUCLEOTIDE SEQUENCE [LARGE SCALE GENOMIC DNA]</scope>
    <source>
        <strain evidence="10 11">MB-090714</strain>
    </source>
</reference>
<dbReference type="Gene3D" id="3.40.50.720">
    <property type="entry name" value="NAD(P)-binding Rossmann-like Domain"/>
    <property type="match status" value="1"/>
</dbReference>
<evidence type="ECO:0000256" key="6">
    <source>
        <dbReference type="ARBA" id="ARBA00023002"/>
    </source>
</evidence>
<gene>
    <name evidence="10" type="ORF">DMO17_18225</name>
</gene>
<keyword evidence="3 8" id="KW-0479">Metal-binding</keyword>
<dbReference type="PROSITE" id="PS00059">
    <property type="entry name" value="ADH_ZINC"/>
    <property type="match status" value="1"/>
</dbReference>
<dbReference type="CDD" id="cd05283">
    <property type="entry name" value="CAD1"/>
    <property type="match status" value="1"/>
</dbReference>
<comment type="caution">
    <text evidence="10">The sequence shown here is derived from an EMBL/GenBank/DDBJ whole genome shotgun (WGS) entry which is preliminary data.</text>
</comment>
<evidence type="ECO:0000256" key="1">
    <source>
        <dbReference type="ARBA" id="ARBA00001947"/>
    </source>
</evidence>
<dbReference type="InterPro" id="IPR013149">
    <property type="entry name" value="ADH-like_C"/>
</dbReference>
<dbReference type="PROSITE" id="PS00065">
    <property type="entry name" value="D_2_HYDROXYACID_DH_1"/>
    <property type="match status" value="1"/>
</dbReference>
<evidence type="ECO:0000259" key="9">
    <source>
        <dbReference type="SMART" id="SM00829"/>
    </source>
</evidence>
<comment type="similarity">
    <text evidence="2 8">Belongs to the zinc-containing alcohol dehydrogenase family.</text>
</comment>
<dbReference type="GO" id="GO:0008270">
    <property type="term" value="F:zinc ion binding"/>
    <property type="evidence" value="ECO:0007669"/>
    <property type="project" value="InterPro"/>
</dbReference>
<dbReference type="EMBL" id="QJRX01000011">
    <property type="protein sequence ID" value="PYC20133.1"/>
    <property type="molecule type" value="Genomic_DNA"/>
</dbReference>
<keyword evidence="5" id="KW-0521">NADP</keyword>
<evidence type="ECO:0000256" key="2">
    <source>
        <dbReference type="ARBA" id="ARBA00008072"/>
    </source>
</evidence>
<dbReference type="EC" id="1.1.1.2" evidence="7"/>
<protein>
    <recommendedName>
        <fullName evidence="7">alcohol dehydrogenase (NADP(+))</fullName>
        <ecNumber evidence="7">1.1.1.2</ecNumber>
    </recommendedName>
</protein>
<keyword evidence="6" id="KW-0560">Oxidoreductase</keyword>
<evidence type="ECO:0000256" key="8">
    <source>
        <dbReference type="RuleBase" id="RU361277"/>
    </source>
</evidence>
<dbReference type="InterPro" id="IPR029752">
    <property type="entry name" value="D-isomer_DH_CS1"/>
</dbReference>
<dbReference type="Pfam" id="PF00107">
    <property type="entry name" value="ADH_zinc_N"/>
    <property type="match status" value="1"/>
</dbReference>
<dbReference type="Pfam" id="PF08240">
    <property type="entry name" value="ADH_N"/>
    <property type="match status" value="1"/>
</dbReference>
<comment type="cofactor">
    <cofactor evidence="1 8">
        <name>Zn(2+)</name>
        <dbReference type="ChEBI" id="CHEBI:29105"/>
    </cofactor>
</comment>
<name>A0A2V4L1U6_AQUAC</name>
<sequence length="341" mass="36342">MSTELATFTGWAATAPGAPLERHSYDPGPLGAEEVEVAVEYCGICHSDQSMIDNEWGNARYPFIPGHEVVGTIVRAGEQVRGLKLGQRVGIGWYKGSCMHCGSCMEGSHNLCRTVKPTIVGSHGGFADRLRAHWAWAVPLPAGLDPALVGPLFCAGSTVFSPLLEFDVKPTDRVGVVGIGGLGHLALRFLNAWGCEVTAFTSSLSKQEEAMRLGAHKVVASTDGKALKAIAGTLDFLLVTASADLDWNALLATLRGKGRLHFVGIVPSAIPTHVFSLIPQQKSLSGSPVGSPSSMATMLEFCARHQILPQVEHFPMSQVNAALDHLRAGKARYRVVLDASR</sequence>
<dbReference type="InterPro" id="IPR047109">
    <property type="entry name" value="CAD-like"/>
</dbReference>
<evidence type="ECO:0000256" key="3">
    <source>
        <dbReference type="ARBA" id="ARBA00022723"/>
    </source>
</evidence>
<dbReference type="SUPFAM" id="SSF50129">
    <property type="entry name" value="GroES-like"/>
    <property type="match status" value="1"/>
</dbReference>
<dbReference type="SUPFAM" id="SSF51735">
    <property type="entry name" value="NAD(P)-binding Rossmann-fold domains"/>
    <property type="match status" value="1"/>
</dbReference>
<dbReference type="FunFam" id="3.90.180.10:FF:000018">
    <property type="entry name" value="NAD(P)-dependent alcohol dehydrogenase"/>
    <property type="match status" value="1"/>
</dbReference>
<dbReference type="PANTHER" id="PTHR42683">
    <property type="entry name" value="ALDEHYDE REDUCTASE"/>
    <property type="match status" value="1"/>
</dbReference>
<evidence type="ECO:0000256" key="5">
    <source>
        <dbReference type="ARBA" id="ARBA00022857"/>
    </source>
</evidence>
<dbReference type="OrthoDB" id="9771084at2"/>
<dbReference type="InterPro" id="IPR011032">
    <property type="entry name" value="GroES-like_sf"/>
</dbReference>
<organism evidence="10 11">
    <name type="scientific">Aquipseudomonas alcaligenes</name>
    <name type="common">Pseudomonas alcaligenes</name>
    <dbReference type="NCBI Taxonomy" id="43263"/>
    <lineage>
        <taxon>Bacteria</taxon>
        <taxon>Pseudomonadati</taxon>
        <taxon>Pseudomonadota</taxon>
        <taxon>Gammaproteobacteria</taxon>
        <taxon>Pseudomonadales</taxon>
        <taxon>Pseudomonadaceae</taxon>
        <taxon>Aquipseudomonas</taxon>
    </lineage>
</organism>
<dbReference type="Proteomes" id="UP000248146">
    <property type="component" value="Unassembled WGS sequence"/>
</dbReference>
<dbReference type="InterPro" id="IPR013154">
    <property type="entry name" value="ADH-like_N"/>
</dbReference>